<proteinExistence type="inferred from homology"/>
<evidence type="ECO:0000256" key="5">
    <source>
        <dbReference type="RuleBase" id="RU004516"/>
    </source>
</evidence>
<gene>
    <name evidence="6" type="ORF">SAMN05660297_02073</name>
</gene>
<dbReference type="GO" id="GO:0008652">
    <property type="term" value="P:amino acid biosynthetic process"/>
    <property type="evidence" value="ECO:0007669"/>
    <property type="project" value="UniProtKB-ARBA"/>
</dbReference>
<evidence type="ECO:0000256" key="1">
    <source>
        <dbReference type="ARBA" id="ARBA00001933"/>
    </source>
</evidence>
<name>A0A1I0DP78_9FIRM</name>
<evidence type="ECO:0000256" key="4">
    <source>
        <dbReference type="RuleBase" id="RU004106"/>
    </source>
</evidence>
<dbReference type="GO" id="GO:0016829">
    <property type="term" value="F:lyase activity"/>
    <property type="evidence" value="ECO:0007669"/>
    <property type="project" value="UniProtKB-KW"/>
</dbReference>
<dbReference type="PROSITE" id="PS00770">
    <property type="entry name" value="AA_TRANSFER_CLASS_4"/>
    <property type="match status" value="1"/>
</dbReference>
<dbReference type="InterPro" id="IPR018300">
    <property type="entry name" value="Aminotrans_IV_CS"/>
</dbReference>
<keyword evidence="6" id="KW-0456">Lyase</keyword>
<dbReference type="InterPro" id="IPR043131">
    <property type="entry name" value="BCAT-like_N"/>
</dbReference>
<dbReference type="Proteomes" id="UP000199568">
    <property type="component" value="Unassembled WGS sequence"/>
</dbReference>
<organism evidence="6 7">
    <name type="scientific">Natronincola peptidivorans</name>
    <dbReference type="NCBI Taxonomy" id="426128"/>
    <lineage>
        <taxon>Bacteria</taxon>
        <taxon>Bacillati</taxon>
        <taxon>Bacillota</taxon>
        <taxon>Clostridia</taxon>
        <taxon>Peptostreptococcales</taxon>
        <taxon>Natronincolaceae</taxon>
        <taxon>Natronincola</taxon>
    </lineage>
</organism>
<reference evidence="6 7" key="1">
    <citation type="submission" date="2016-10" db="EMBL/GenBank/DDBJ databases">
        <authorList>
            <person name="de Groot N.N."/>
        </authorList>
    </citation>
    <scope>NUCLEOTIDE SEQUENCE [LARGE SCALE GENOMIC DNA]</scope>
    <source>
        <strain evidence="6 7">DSM 18979</strain>
    </source>
</reference>
<dbReference type="InterPro" id="IPR050571">
    <property type="entry name" value="Class-IV_PLP-Dep_Aminotrnsfr"/>
</dbReference>
<dbReference type="STRING" id="426128.SAMN05660297_02073"/>
<dbReference type="Pfam" id="PF01063">
    <property type="entry name" value="Aminotran_4"/>
    <property type="match status" value="1"/>
</dbReference>
<keyword evidence="7" id="KW-1185">Reference proteome</keyword>
<evidence type="ECO:0000256" key="2">
    <source>
        <dbReference type="ARBA" id="ARBA00009320"/>
    </source>
</evidence>
<dbReference type="SUPFAM" id="SSF56752">
    <property type="entry name" value="D-aminoacid aminotransferase-like PLP-dependent enzymes"/>
    <property type="match status" value="1"/>
</dbReference>
<evidence type="ECO:0000256" key="3">
    <source>
        <dbReference type="ARBA" id="ARBA00022898"/>
    </source>
</evidence>
<dbReference type="PANTHER" id="PTHR42743:SF11">
    <property type="entry name" value="AMINODEOXYCHORISMATE LYASE"/>
    <property type="match status" value="1"/>
</dbReference>
<dbReference type="InterPro" id="IPR036038">
    <property type="entry name" value="Aminotransferase-like"/>
</dbReference>
<dbReference type="CDD" id="cd00449">
    <property type="entry name" value="PLPDE_IV"/>
    <property type="match status" value="1"/>
</dbReference>
<keyword evidence="3 5" id="KW-0663">Pyridoxal phosphate</keyword>
<dbReference type="InterPro" id="IPR043132">
    <property type="entry name" value="BCAT-like_C"/>
</dbReference>
<dbReference type="AlphaFoldDB" id="A0A1I0DP78"/>
<dbReference type="RefSeq" id="WP_090443319.1">
    <property type="nucleotide sequence ID" value="NZ_FOHU01000008.1"/>
</dbReference>
<evidence type="ECO:0000313" key="6">
    <source>
        <dbReference type="EMBL" id="SET33688.1"/>
    </source>
</evidence>
<sequence>MYISINGQLIPLKQASINLDSEGFIYGYGLFETIKFQENRIHYFQEHLERMKISLKKINMSLEIEDPVVEQYCQELIKANQLSSGVLRITCVKEKEKTRLIVSTRENHYKKEDSQRGFRITFTDAKRNPYALLTYIKSNNYMENHLVRQQALAQGYQEAVYVNIYDKLCEGSLSNIFFVKGDTIFTPSISCGLLPGIMRQRIIELIKALKLNIEIGEYTKQDLMMAEEVFVTNSLLEIMPVAEIDGKKLDLNANTITQELIKQYGDDKARIQ</sequence>
<dbReference type="Gene3D" id="3.20.10.10">
    <property type="entry name" value="D-amino Acid Aminotransferase, subunit A, domain 2"/>
    <property type="match status" value="1"/>
</dbReference>
<comment type="cofactor">
    <cofactor evidence="1 5">
        <name>pyridoxal 5'-phosphate</name>
        <dbReference type="ChEBI" id="CHEBI:597326"/>
    </cofactor>
</comment>
<dbReference type="FunFam" id="3.20.10.10:FF:000002">
    <property type="entry name" value="D-alanine aminotransferase"/>
    <property type="match status" value="1"/>
</dbReference>
<evidence type="ECO:0000313" key="7">
    <source>
        <dbReference type="Proteomes" id="UP000199568"/>
    </source>
</evidence>
<protein>
    <submittedName>
        <fullName evidence="6">4-amino-4-deoxychorismate lyase</fullName>
    </submittedName>
</protein>
<dbReference type="GO" id="GO:0046394">
    <property type="term" value="P:carboxylic acid biosynthetic process"/>
    <property type="evidence" value="ECO:0007669"/>
    <property type="project" value="UniProtKB-ARBA"/>
</dbReference>
<accession>A0A1I0DP78</accession>
<dbReference type="PANTHER" id="PTHR42743">
    <property type="entry name" value="AMINO-ACID AMINOTRANSFERASE"/>
    <property type="match status" value="1"/>
</dbReference>
<dbReference type="EMBL" id="FOHU01000008">
    <property type="protein sequence ID" value="SET33688.1"/>
    <property type="molecule type" value="Genomic_DNA"/>
</dbReference>
<dbReference type="GO" id="GO:0005829">
    <property type="term" value="C:cytosol"/>
    <property type="evidence" value="ECO:0007669"/>
    <property type="project" value="TreeGrafter"/>
</dbReference>
<dbReference type="InterPro" id="IPR001544">
    <property type="entry name" value="Aminotrans_IV"/>
</dbReference>
<dbReference type="Gene3D" id="3.30.470.10">
    <property type="match status" value="1"/>
</dbReference>
<comment type="similarity">
    <text evidence="2 4">Belongs to the class-IV pyridoxal-phosphate-dependent aminotransferase family.</text>
</comment>
<dbReference type="OrthoDB" id="9805628at2"/>